<dbReference type="PANTHER" id="PTHR32309">
    <property type="entry name" value="TYROSINE-PROTEIN KINASE"/>
    <property type="match status" value="1"/>
</dbReference>
<keyword evidence="4 7" id="KW-0812">Transmembrane</keyword>
<evidence type="ECO:0000256" key="5">
    <source>
        <dbReference type="ARBA" id="ARBA00022989"/>
    </source>
</evidence>
<protein>
    <submittedName>
        <fullName evidence="9">Polysaccharide export protein</fullName>
    </submittedName>
</protein>
<evidence type="ECO:0000256" key="1">
    <source>
        <dbReference type="ARBA" id="ARBA00004651"/>
    </source>
</evidence>
<evidence type="ECO:0000313" key="10">
    <source>
        <dbReference type="Proteomes" id="UP000602647"/>
    </source>
</evidence>
<keyword evidence="5 7" id="KW-1133">Transmembrane helix</keyword>
<evidence type="ECO:0000256" key="2">
    <source>
        <dbReference type="ARBA" id="ARBA00006683"/>
    </source>
</evidence>
<evidence type="ECO:0000256" key="4">
    <source>
        <dbReference type="ARBA" id="ARBA00022692"/>
    </source>
</evidence>
<comment type="subcellular location">
    <subcellularLocation>
        <location evidence="1">Cell membrane</location>
        <topology evidence="1">Multi-pass membrane protein</topology>
    </subcellularLocation>
</comment>
<keyword evidence="6 7" id="KW-0472">Membrane</keyword>
<comment type="similarity">
    <text evidence="2">Belongs to the CpsC/CapA family.</text>
</comment>
<dbReference type="RefSeq" id="WP_187302681.1">
    <property type="nucleotide sequence ID" value="NZ_JACRYT010000005.1"/>
</dbReference>
<dbReference type="GO" id="GO:0004713">
    <property type="term" value="F:protein tyrosine kinase activity"/>
    <property type="evidence" value="ECO:0007669"/>
    <property type="project" value="TreeGrafter"/>
</dbReference>
<organism evidence="9 10">
    <name type="scientific">Zhenpiania hominis</name>
    <dbReference type="NCBI Taxonomy" id="2763644"/>
    <lineage>
        <taxon>Bacteria</taxon>
        <taxon>Bacillati</taxon>
        <taxon>Bacillota</taxon>
        <taxon>Clostridia</taxon>
        <taxon>Peptostreptococcales</taxon>
        <taxon>Anaerovoracaceae</taxon>
        <taxon>Zhenpiania</taxon>
    </lineage>
</organism>
<sequence length="241" mass="27123">MNHERNEIEFDLQEVFYILKKKILLIILVAVLGAVAAGVYSFLLASPIYQSTAKVYILSQSTSLTSFADIQISSSLTTDYEEMITGRRVVGQVKENLNLDMKYEDIVEMVTIENPPDTRILNISVESTDAQEAADMANEFAEVSREQISRIMETDEPALFETAIVEDDPIKPQKARNTILGFLIGLILSAFVVIVLHVLNDNIKNQEDVERYLNLNTLANVPLEKGSKGKKEKKGTLRRER</sequence>
<dbReference type="InterPro" id="IPR050445">
    <property type="entry name" value="Bact_polysacc_biosynth/exp"/>
</dbReference>
<evidence type="ECO:0000256" key="7">
    <source>
        <dbReference type="SAM" id="Phobius"/>
    </source>
</evidence>
<feature type="transmembrane region" description="Helical" evidence="7">
    <location>
        <begin position="23"/>
        <end position="45"/>
    </location>
</feature>
<gene>
    <name evidence="9" type="ORF">H9L42_07030</name>
</gene>
<evidence type="ECO:0000256" key="6">
    <source>
        <dbReference type="ARBA" id="ARBA00023136"/>
    </source>
</evidence>
<dbReference type="GO" id="GO:0005886">
    <property type="term" value="C:plasma membrane"/>
    <property type="evidence" value="ECO:0007669"/>
    <property type="project" value="UniProtKB-SubCell"/>
</dbReference>
<evidence type="ECO:0000313" key="9">
    <source>
        <dbReference type="EMBL" id="MBC6679577.1"/>
    </source>
</evidence>
<keyword evidence="10" id="KW-1185">Reference proteome</keyword>
<dbReference type="EMBL" id="JACRYT010000005">
    <property type="protein sequence ID" value="MBC6679577.1"/>
    <property type="molecule type" value="Genomic_DNA"/>
</dbReference>
<reference evidence="9" key="1">
    <citation type="submission" date="2020-08" db="EMBL/GenBank/DDBJ databases">
        <title>Genome public.</title>
        <authorList>
            <person name="Liu C."/>
            <person name="Sun Q."/>
        </authorList>
    </citation>
    <scope>NUCLEOTIDE SEQUENCE</scope>
    <source>
        <strain evidence="9">BX12</strain>
    </source>
</reference>
<evidence type="ECO:0000256" key="3">
    <source>
        <dbReference type="ARBA" id="ARBA00022475"/>
    </source>
</evidence>
<dbReference type="AlphaFoldDB" id="A0A923NLW8"/>
<dbReference type="InterPro" id="IPR003856">
    <property type="entry name" value="LPS_length_determ_N"/>
</dbReference>
<dbReference type="Pfam" id="PF02706">
    <property type="entry name" value="Wzz"/>
    <property type="match status" value="1"/>
</dbReference>
<comment type="caution">
    <text evidence="9">The sequence shown here is derived from an EMBL/GenBank/DDBJ whole genome shotgun (WGS) entry which is preliminary data.</text>
</comment>
<keyword evidence="3" id="KW-1003">Cell membrane</keyword>
<feature type="domain" description="Polysaccharide chain length determinant N-terminal" evidence="8">
    <location>
        <begin position="9"/>
        <end position="97"/>
    </location>
</feature>
<dbReference type="PANTHER" id="PTHR32309:SF13">
    <property type="entry name" value="FERRIC ENTEROBACTIN TRANSPORT PROTEIN FEPE"/>
    <property type="match status" value="1"/>
</dbReference>
<dbReference type="Proteomes" id="UP000602647">
    <property type="component" value="Unassembled WGS sequence"/>
</dbReference>
<evidence type="ECO:0000259" key="8">
    <source>
        <dbReference type="Pfam" id="PF02706"/>
    </source>
</evidence>
<name>A0A923NLW8_9FIRM</name>
<accession>A0A923NLW8</accession>
<feature type="transmembrane region" description="Helical" evidence="7">
    <location>
        <begin position="179"/>
        <end position="199"/>
    </location>
</feature>
<proteinExistence type="inferred from homology"/>